<keyword evidence="7" id="KW-0732">Signal</keyword>
<feature type="domain" description="PDEase" evidence="16">
    <location>
        <begin position="553"/>
        <end position="886"/>
    </location>
</feature>
<evidence type="ECO:0000313" key="17">
    <source>
        <dbReference type="EMBL" id="KAF0027510.1"/>
    </source>
</evidence>
<keyword evidence="15" id="KW-0378">Hydrolase</keyword>
<protein>
    <recommendedName>
        <fullName evidence="15">Phosphodiesterase</fullName>
        <ecNumber evidence="15">3.1.4.-</ecNumber>
    </recommendedName>
</protein>
<evidence type="ECO:0000256" key="13">
    <source>
        <dbReference type="PIRSR" id="PIRSR623088-2"/>
    </source>
</evidence>
<dbReference type="SMART" id="SM00082">
    <property type="entry name" value="LRRCT"/>
    <property type="match status" value="1"/>
</dbReference>
<dbReference type="GO" id="GO:0046872">
    <property type="term" value="F:metal ion binding"/>
    <property type="evidence" value="ECO:0007669"/>
    <property type="project" value="UniProtKB-KW"/>
</dbReference>
<reference evidence="17 18" key="1">
    <citation type="submission" date="2019-06" db="EMBL/GenBank/DDBJ databases">
        <title>Draft genomes of female and male turbot (Scophthalmus maximus).</title>
        <authorList>
            <person name="Xu H."/>
            <person name="Xu X.-W."/>
            <person name="Shao C."/>
            <person name="Chen S."/>
        </authorList>
    </citation>
    <scope>NUCLEOTIDE SEQUENCE [LARGE SCALE GENOMIC DNA]</scope>
    <source>
        <strain evidence="17">Ysfricsl-2016a</strain>
        <tissue evidence="17">Blood</tissue>
    </source>
</reference>
<dbReference type="EC" id="3.1.4.-" evidence="15"/>
<dbReference type="FunFam" id="1.10.1300.10:FF:000005">
    <property type="entry name" value="Phosphodiesterase"/>
    <property type="match status" value="1"/>
</dbReference>
<dbReference type="InterPro" id="IPR032675">
    <property type="entry name" value="LRR_dom_sf"/>
</dbReference>
<evidence type="ECO:0000313" key="18">
    <source>
        <dbReference type="Proteomes" id="UP000438429"/>
    </source>
</evidence>
<dbReference type="FunFam" id="3.30.450.40:FF:000001">
    <property type="entry name" value="Phosphodiesterase"/>
    <property type="match status" value="1"/>
</dbReference>
<evidence type="ECO:0000256" key="7">
    <source>
        <dbReference type="ARBA" id="ARBA00022729"/>
    </source>
</evidence>
<dbReference type="InterPro" id="IPR001611">
    <property type="entry name" value="Leu-rich_rpt"/>
</dbReference>
<evidence type="ECO:0000256" key="1">
    <source>
        <dbReference type="ARBA" id="ARBA00004496"/>
    </source>
</evidence>
<organism evidence="17 18">
    <name type="scientific">Scophthalmus maximus</name>
    <name type="common">Turbot</name>
    <name type="synonym">Psetta maxima</name>
    <dbReference type="NCBI Taxonomy" id="52904"/>
    <lineage>
        <taxon>Eukaryota</taxon>
        <taxon>Metazoa</taxon>
        <taxon>Chordata</taxon>
        <taxon>Craniata</taxon>
        <taxon>Vertebrata</taxon>
        <taxon>Euteleostomi</taxon>
        <taxon>Actinopterygii</taxon>
        <taxon>Neopterygii</taxon>
        <taxon>Teleostei</taxon>
        <taxon>Neoteleostei</taxon>
        <taxon>Acanthomorphata</taxon>
        <taxon>Carangaria</taxon>
        <taxon>Pleuronectiformes</taxon>
        <taxon>Pleuronectoidei</taxon>
        <taxon>Scophthalmidae</taxon>
        <taxon>Scophthalmus</taxon>
    </lineage>
</organism>
<dbReference type="PROSITE" id="PS00126">
    <property type="entry name" value="PDEASE_I_1"/>
    <property type="match status" value="1"/>
</dbReference>
<evidence type="ECO:0000256" key="4">
    <source>
        <dbReference type="ARBA" id="ARBA00022525"/>
    </source>
</evidence>
<dbReference type="Gene3D" id="3.80.10.10">
    <property type="entry name" value="Ribonuclease Inhibitor"/>
    <property type="match status" value="1"/>
</dbReference>
<evidence type="ECO:0000256" key="14">
    <source>
        <dbReference type="PIRSR" id="PIRSR623088-3"/>
    </source>
</evidence>
<dbReference type="PRINTS" id="PR00387">
    <property type="entry name" value="PDIESTERASE1"/>
</dbReference>
<feature type="binding site" evidence="13">
    <location>
        <position position="843"/>
    </location>
    <ligand>
        <name>AMP</name>
        <dbReference type="ChEBI" id="CHEBI:456215"/>
    </ligand>
</feature>
<dbReference type="InterPro" id="IPR002073">
    <property type="entry name" value="PDEase_catalytic_dom"/>
</dbReference>
<dbReference type="InterPro" id="IPR000483">
    <property type="entry name" value="Cys-rich_flank_reg_C"/>
</dbReference>
<dbReference type="Pfam" id="PF00233">
    <property type="entry name" value="PDEase_I"/>
    <property type="match status" value="1"/>
</dbReference>
<evidence type="ECO:0000259" key="16">
    <source>
        <dbReference type="PROSITE" id="PS51845"/>
    </source>
</evidence>
<dbReference type="InterPro" id="IPR003018">
    <property type="entry name" value="GAF"/>
</dbReference>
<dbReference type="InterPro" id="IPR023088">
    <property type="entry name" value="PDEase"/>
</dbReference>
<evidence type="ECO:0000256" key="3">
    <source>
        <dbReference type="ARBA" id="ARBA00022490"/>
    </source>
</evidence>
<dbReference type="PROSITE" id="PS51845">
    <property type="entry name" value="PDEASE_I_2"/>
    <property type="match status" value="1"/>
</dbReference>
<evidence type="ECO:0000256" key="15">
    <source>
        <dbReference type="RuleBase" id="RU363067"/>
    </source>
</evidence>
<feature type="active site" description="Proton donor" evidence="12">
    <location>
        <position position="629"/>
    </location>
</feature>
<dbReference type="SMART" id="SM00471">
    <property type="entry name" value="HDc"/>
    <property type="match status" value="1"/>
</dbReference>
<evidence type="ECO:0000256" key="12">
    <source>
        <dbReference type="PIRSR" id="PIRSR623088-1"/>
    </source>
</evidence>
<keyword evidence="8" id="KW-0677">Repeat</keyword>
<proteinExistence type="inferred from homology"/>
<keyword evidence="5" id="KW-0140">cGMP</keyword>
<comment type="similarity">
    <text evidence="15">Belongs to the cyclic nucleotide phosphodiesterase family.</text>
</comment>
<comment type="caution">
    <text evidence="17">The sequence shown here is derived from an EMBL/GenBank/DDBJ whole genome shotgun (WGS) entry which is preliminary data.</text>
</comment>
<dbReference type="Proteomes" id="UP000438429">
    <property type="component" value="Unassembled WGS sequence"/>
</dbReference>
<dbReference type="InterPro" id="IPR005492">
    <property type="entry name" value="EPTP"/>
</dbReference>
<feature type="binding site" evidence="13">
    <location>
        <begin position="629"/>
        <end position="633"/>
    </location>
    <ligand>
        <name>AMP</name>
        <dbReference type="ChEBI" id="CHEBI:456215"/>
    </ligand>
</feature>
<dbReference type="PROSITE" id="PS51450">
    <property type="entry name" value="LRR"/>
    <property type="match status" value="1"/>
</dbReference>
<feature type="binding site" evidence="14">
    <location>
        <position position="670"/>
    </location>
    <ligand>
        <name>Zn(2+)</name>
        <dbReference type="ChEBI" id="CHEBI:29105"/>
        <label>2</label>
    </ligand>
</feature>
<evidence type="ECO:0000256" key="11">
    <source>
        <dbReference type="ARBA" id="ARBA00034103"/>
    </source>
</evidence>
<dbReference type="PANTHER" id="PTHR24367:SF17">
    <property type="entry name" value="LEUCINE-RICH GLIOMA-INACTIVATED PROTEIN 1"/>
    <property type="match status" value="1"/>
</dbReference>
<keyword evidence="3" id="KW-0963">Cytoplasm</keyword>
<dbReference type="InterPro" id="IPR036971">
    <property type="entry name" value="PDEase_catalytic_dom_sf"/>
</dbReference>
<dbReference type="PROSITE" id="PS50912">
    <property type="entry name" value="EAR"/>
    <property type="match status" value="7"/>
</dbReference>
<feature type="binding site" evidence="13">
    <location>
        <position position="670"/>
    </location>
    <ligand>
        <name>AMP</name>
        <dbReference type="ChEBI" id="CHEBI:456215"/>
    </ligand>
</feature>
<dbReference type="InterPro" id="IPR051295">
    <property type="entry name" value="LGI_related"/>
</dbReference>
<dbReference type="SMART" id="SM00065">
    <property type="entry name" value="GAF"/>
    <property type="match status" value="2"/>
</dbReference>
<dbReference type="GO" id="GO:0005737">
    <property type="term" value="C:cytoplasm"/>
    <property type="evidence" value="ECO:0007669"/>
    <property type="project" value="UniProtKB-SubCell"/>
</dbReference>
<dbReference type="InterPro" id="IPR003607">
    <property type="entry name" value="HD/PDEase_dom"/>
</dbReference>
<dbReference type="Gene3D" id="1.10.1300.10">
    <property type="entry name" value="3'5'-cyclic nucleotide phosphodiesterase, catalytic domain"/>
    <property type="match status" value="1"/>
</dbReference>
<keyword evidence="9" id="KW-0770">Synapse</keyword>
<keyword evidence="14 15" id="KW-0479">Metal-binding</keyword>
<feature type="binding site" evidence="14">
    <location>
        <position position="633"/>
    </location>
    <ligand>
        <name>Zn(2+)</name>
        <dbReference type="ChEBI" id="CHEBI:29105"/>
        <label>1</label>
    </ligand>
</feature>
<dbReference type="SUPFAM" id="SSF52058">
    <property type="entry name" value="L domain-like"/>
    <property type="match status" value="1"/>
</dbReference>
<feature type="binding site" evidence="14">
    <location>
        <position position="790"/>
    </location>
    <ligand>
        <name>Zn(2+)</name>
        <dbReference type="ChEBI" id="CHEBI:29105"/>
        <label>1</label>
    </ligand>
</feature>
<dbReference type="SUPFAM" id="SSF101908">
    <property type="entry name" value="Putative isomerase YbhE"/>
    <property type="match status" value="1"/>
</dbReference>
<evidence type="ECO:0000256" key="5">
    <source>
        <dbReference type="ARBA" id="ARBA00022535"/>
    </source>
</evidence>
<comment type="subcellular location">
    <subcellularLocation>
        <location evidence="1">Cytoplasm</location>
    </subcellularLocation>
    <subcellularLocation>
        <location evidence="2">Secreted</location>
    </subcellularLocation>
    <subcellularLocation>
        <location evidence="11">Synapse</location>
    </subcellularLocation>
</comment>
<dbReference type="PANTHER" id="PTHR24367">
    <property type="entry name" value="LEUCINE-RICH REPEAT-CONTAINING PROTEIN"/>
    <property type="match status" value="1"/>
</dbReference>
<dbReference type="GO" id="GO:0005615">
    <property type="term" value="C:extracellular space"/>
    <property type="evidence" value="ECO:0007669"/>
    <property type="project" value="TreeGrafter"/>
</dbReference>
<dbReference type="InterPro" id="IPR009039">
    <property type="entry name" value="EAR"/>
</dbReference>
<keyword evidence="4" id="KW-0964">Secreted</keyword>
<dbReference type="FunFam" id="3.80.10.10:FF:000017">
    <property type="entry name" value="leucine-rich repeat LGI family member 3"/>
    <property type="match status" value="1"/>
</dbReference>
<name>A0A6A4S7I0_SCOMX</name>
<dbReference type="GO" id="GO:0007165">
    <property type="term" value="P:signal transduction"/>
    <property type="evidence" value="ECO:0007669"/>
    <property type="project" value="InterPro"/>
</dbReference>
<dbReference type="InterPro" id="IPR023174">
    <property type="entry name" value="PDEase_CS"/>
</dbReference>
<dbReference type="CDD" id="cd00077">
    <property type="entry name" value="HDc"/>
    <property type="match status" value="1"/>
</dbReference>
<dbReference type="GO" id="GO:0004114">
    <property type="term" value="F:3',5'-cyclic-nucleotide phosphodiesterase activity"/>
    <property type="evidence" value="ECO:0007669"/>
    <property type="project" value="InterPro"/>
</dbReference>
<evidence type="ECO:0000256" key="9">
    <source>
        <dbReference type="ARBA" id="ARBA00023018"/>
    </source>
</evidence>
<dbReference type="InterPro" id="IPR003591">
    <property type="entry name" value="Leu-rich_rpt_typical-subtyp"/>
</dbReference>
<gene>
    <name evidence="17" type="ORF">F2P81_020251</name>
</gene>
<feature type="binding site" evidence="14">
    <location>
        <position position="670"/>
    </location>
    <ligand>
        <name>Zn(2+)</name>
        <dbReference type="ChEBI" id="CHEBI:29105"/>
        <label>1</label>
    </ligand>
</feature>
<keyword evidence="6" id="KW-0433">Leucine-rich repeat</keyword>
<evidence type="ECO:0000256" key="8">
    <source>
        <dbReference type="ARBA" id="ARBA00022737"/>
    </source>
</evidence>
<sequence>MQELFRSGSSSPGVIVMCTGEAGKCLSRALRCHFFPEATFALLRSSSVQLHPSEGSVSVLLQKEIVHPNPDRMADKDTVEKFLDNNPQFAKEYYEKKVRAEVITAAFNNQVRIKDPASYKDVSAIQEAEFILELIKEMHSNSPMEKALHKVLQRIALLVQADRCSFFGYRSRNGTPELSTILFDVTHSSPFDSNFVNPNVEIVFPTDMGIVGWTAHSKKPQNVADVKKDSHFSDFVDKQTKYTTKCMITAPVMNGKEPLGVIMALNKQGAADFSKNDQELFNKYMNFATVVILQAHTAYMWDVESRRSQVLLWSASKVFEELTDIERQFHKALYTVRTYIKCERYSVALLDMTKEKEFFDEWSIKLGEQEPYKGPKTPDGREINFYKIIDYLLEDKEEIKVIPGPPADHWALVSTLPAYVAENGFICNMMNAPADEYFAFQKGPVDESGWMIKNVLSLPIVNKKEEIVGVATFFNRNDGKPFDENDEQITEALTQFLGWSTLNSDTYDKLNRTEWRKEIAQEMLMYQGKATVNDVRTILNTEEKLGSAPEDCDQKEMYKLLRANIPEAKTVELCEFRFSDFPLSEVELIKCGIRCFFELGVVEKFKVPAQILTRWMYTVRRGYRDITYHNWRHGFNVGQTMFSLLLTGKLKKYYSDLEAFAMVAAGFCHDIDHRGTNNLFQTKSLSPLAKLHSSSVMERHHLEYSKTLMEDENLNIFGNLQKRQFETVQHLFEVCIIATDLALYFKKRTMFQKIVEAMEGIPDEKEKIGYVSNNATRKEIIMAMMMTACDLSAITKPWEVQSKVALMVAAEFWEQGDLERTVLDQQPIPMMDRNHAAELPKMQCGFIDFVCSFVYKEFARFHAEIKPMFDGLNINRGEWRALADVHEAKMKAIEDEKKRLEGGDQVHLSHCANRVKASETTQVVHWSVSSDLNRYGEQMLWGVIWEYAWKTRCRRNSIIVYNRHWISNGVDNHIRGADRLGCSTRRSWPQRFARMETARRRSSSPRLGVSLAVVVVAAAAASVLLAVDGKKAKQPRCPSSCTCTKDNALCESAGLIPRSFPPDVISLSFVKSEFTEIPKESFIHTPALHLLLFTANNLESINEDAFLGLPHLEYLFIENNQIKSISPHAFRGLKTLVHLSLAYNNLETLPKDLFKGLEALTKVDLRGNQFTCGCKLKWLVEWIYSTNATVDQIYCKGPASQLDKRINDLVPQSFDCITTEFASYQSLKFESISVEAFSFGNDQYVVFAQPFIGKCSFLEWDHVEMVFRNYDDIDSTSTVICKPLVIDNQLFIIVAQLFGGSHIYKRDTSANKFIKLQGIDILRIRKPNDVETFRIDGETFFVIADSSKAGSTTIYKWNGNGFYSHQSLHPWYRDTDVEFMEISSKPHLILSSSSQRPVIYQWNKSTKLFDRRTDIPEMEDVYAVKHFAVKSDLFICLTRFIGDSKVMRWDGALFRELQTLPSRGSMVFQPFAVANWQYAILGSDYSFTQVYRWDAKKSVFVRFQELNIQAPRAFSPVAIDNRQFLLASSFKGKTQIYEHLVIDLSN</sequence>
<dbReference type="GO" id="GO:0042552">
    <property type="term" value="P:myelination"/>
    <property type="evidence" value="ECO:0007669"/>
    <property type="project" value="TreeGrafter"/>
</dbReference>
<dbReference type="SUPFAM" id="SSF55781">
    <property type="entry name" value="GAF domain-like"/>
    <property type="match status" value="2"/>
</dbReference>
<accession>A0A6A4S7I0</accession>
<dbReference type="SUPFAM" id="SSF109604">
    <property type="entry name" value="HD-domain/PDEase-like"/>
    <property type="match status" value="1"/>
</dbReference>
<dbReference type="Gene3D" id="3.30.450.40">
    <property type="match status" value="2"/>
</dbReference>
<dbReference type="Pfam" id="PF01590">
    <property type="entry name" value="GAF"/>
    <property type="match status" value="2"/>
</dbReference>
<evidence type="ECO:0000256" key="2">
    <source>
        <dbReference type="ARBA" id="ARBA00004613"/>
    </source>
</evidence>
<dbReference type="InterPro" id="IPR029016">
    <property type="entry name" value="GAF-like_dom_sf"/>
</dbReference>
<dbReference type="EMBL" id="VEVO01000018">
    <property type="protein sequence ID" value="KAF0027510.1"/>
    <property type="molecule type" value="Genomic_DNA"/>
</dbReference>
<dbReference type="Pfam" id="PF13855">
    <property type="entry name" value="LRR_8"/>
    <property type="match status" value="1"/>
</dbReference>
<comment type="cofactor">
    <cofactor evidence="15">
        <name>a divalent metal cation</name>
        <dbReference type="ChEBI" id="CHEBI:60240"/>
    </cofactor>
    <text evidence="15">Binds 2 divalent metal cations per subunit. Site 1 may preferentially bind zinc ions, while site 2 has a preference for magnesium and/or manganese ions.</text>
</comment>
<evidence type="ECO:0000256" key="6">
    <source>
        <dbReference type="ARBA" id="ARBA00022614"/>
    </source>
</evidence>
<dbReference type="SMART" id="SM00369">
    <property type="entry name" value="LRR_TYP"/>
    <property type="match status" value="3"/>
</dbReference>
<evidence type="ECO:0000256" key="10">
    <source>
        <dbReference type="ARBA" id="ARBA00023180"/>
    </source>
</evidence>
<dbReference type="Pfam" id="PF03736">
    <property type="entry name" value="EPTP"/>
    <property type="match status" value="7"/>
</dbReference>
<keyword evidence="10" id="KW-0325">Glycoprotein</keyword>
<dbReference type="GO" id="GO:0045202">
    <property type="term" value="C:synapse"/>
    <property type="evidence" value="ECO:0007669"/>
    <property type="project" value="UniProtKB-SubCell"/>
</dbReference>
<feature type="binding site" evidence="14">
    <location>
        <position position="669"/>
    </location>
    <ligand>
        <name>Zn(2+)</name>
        <dbReference type="ChEBI" id="CHEBI:29105"/>
        <label>1</label>
    </ligand>
</feature>
<feature type="binding site" evidence="13">
    <location>
        <position position="790"/>
    </location>
    <ligand>
        <name>AMP</name>
        <dbReference type="ChEBI" id="CHEBI:456215"/>
    </ligand>
</feature>